<sequence>MSRFRRADKMDSLAGFRTENTETTVPYSLLKAARKSGQLNLCGRGQYLTNQ</sequence>
<protein>
    <submittedName>
        <fullName evidence="1">Uncharacterized protein</fullName>
    </submittedName>
</protein>
<accession>A0A3Q1GGK3</accession>
<name>A0A3Q1GGK3_9TELE</name>
<dbReference type="InParanoid" id="A0A3Q1GGK3"/>
<reference evidence="1" key="1">
    <citation type="submission" date="2025-08" db="UniProtKB">
        <authorList>
            <consortium name="Ensembl"/>
        </authorList>
    </citation>
    <scope>IDENTIFICATION</scope>
</reference>
<dbReference type="GeneTree" id="ENSGT00940000179123"/>
<dbReference type="Proteomes" id="UP000257200">
    <property type="component" value="Unplaced"/>
</dbReference>
<proteinExistence type="predicted"/>
<reference evidence="1" key="2">
    <citation type="submission" date="2025-09" db="UniProtKB">
        <authorList>
            <consortium name="Ensembl"/>
        </authorList>
    </citation>
    <scope>IDENTIFICATION</scope>
</reference>
<organism evidence="1 2">
    <name type="scientific">Acanthochromis polyacanthus</name>
    <name type="common">spiny chromis</name>
    <dbReference type="NCBI Taxonomy" id="80966"/>
    <lineage>
        <taxon>Eukaryota</taxon>
        <taxon>Metazoa</taxon>
        <taxon>Chordata</taxon>
        <taxon>Craniata</taxon>
        <taxon>Vertebrata</taxon>
        <taxon>Euteleostomi</taxon>
        <taxon>Actinopterygii</taxon>
        <taxon>Neopterygii</taxon>
        <taxon>Teleostei</taxon>
        <taxon>Neoteleostei</taxon>
        <taxon>Acanthomorphata</taxon>
        <taxon>Ovalentaria</taxon>
        <taxon>Pomacentridae</taxon>
        <taxon>Acanthochromis</taxon>
    </lineage>
</organism>
<evidence type="ECO:0000313" key="2">
    <source>
        <dbReference type="Proteomes" id="UP000257200"/>
    </source>
</evidence>
<dbReference type="Ensembl" id="ENSAPOT00000021162.1">
    <property type="protein sequence ID" value="ENSAPOP00000029751.1"/>
    <property type="gene ID" value="ENSAPOG00000015856.1"/>
</dbReference>
<dbReference type="STRING" id="80966.ENSAPOP00000029751"/>
<keyword evidence="2" id="KW-1185">Reference proteome</keyword>
<evidence type="ECO:0000313" key="1">
    <source>
        <dbReference type="Ensembl" id="ENSAPOP00000029751.1"/>
    </source>
</evidence>
<dbReference type="AlphaFoldDB" id="A0A3Q1GGK3"/>